<keyword evidence="2" id="KW-0812">Transmembrane</keyword>
<feature type="compositionally biased region" description="Polar residues" evidence="1">
    <location>
        <begin position="1"/>
        <end position="12"/>
    </location>
</feature>
<dbReference type="RefSeq" id="WP_343818163.1">
    <property type="nucleotide sequence ID" value="NZ_BAAAFA010000009.1"/>
</dbReference>
<gene>
    <name evidence="4" type="ORF">GCM10009111_27400</name>
</gene>
<feature type="region of interest" description="Disordered" evidence="1">
    <location>
        <begin position="1"/>
        <end position="38"/>
    </location>
</feature>
<feature type="transmembrane region" description="Helical" evidence="2">
    <location>
        <begin position="243"/>
        <end position="261"/>
    </location>
</feature>
<dbReference type="PANTHER" id="PTHR34473">
    <property type="entry name" value="UPF0699 TRANSMEMBRANE PROTEIN YDBS"/>
    <property type="match status" value="1"/>
</dbReference>
<evidence type="ECO:0000313" key="5">
    <source>
        <dbReference type="Proteomes" id="UP001500021"/>
    </source>
</evidence>
<evidence type="ECO:0000313" key="4">
    <source>
        <dbReference type="EMBL" id="GAA0821033.1"/>
    </source>
</evidence>
<keyword evidence="5" id="KW-1185">Reference proteome</keyword>
<dbReference type="PIRSF" id="PIRSF026631">
    <property type="entry name" value="UCP026631"/>
    <property type="match status" value="1"/>
</dbReference>
<feature type="transmembrane region" description="Helical" evidence="2">
    <location>
        <begin position="423"/>
        <end position="441"/>
    </location>
</feature>
<sequence>MPNTKLSGNDVANTHEETTSEVNAHESSHLTGSHQNNQAQTKQWQRLSPIAILFFAMSFIQGLFGQLIYIAPALIIGYKQITENPTLWLPIVITLLTVLAISAVLKFYYFQYRLSKNTIEIRAGVFKKSHTNLPFSRIQNVKLEQPIYYRLTGYACLQLDTAGSSKQEVKIAALPLAFAEALKKEILAQHEKHNNEDCSDDKKPLASTLSTHDTNLTSAQQETLLNTRSVKDLIIHGVTSNRIWIFLGASAPFFDNAYAFINEKLSNYGINLAAAFDLNTHSWLEVGLYALTITFLMMFALTLFSILGSVMTFYGYTLSKVGDKYIRRSGLFTKHEVTMRLSRLQMIIQKQDWLDMVLKRINLKFEQSGAKLYGASTQALNNKIMVPSITPEQSLQLINEVYPENNLSTVNFTAISKHFLVRYLAYMLLPLFAFCQSTLLYTAQYELAASLIVPFVFIGFLIVMRWYRWGYASDEHFIYVRKGYVGVDYYCFPIYKVQQTTLKQSIMMEKSQLATTRFILAAGVITIPYLSQNAAYQLLNKTLIQVESSDKSWM</sequence>
<dbReference type="InterPro" id="IPR014529">
    <property type="entry name" value="UCP026631"/>
</dbReference>
<reference evidence="5" key="1">
    <citation type="journal article" date="2019" name="Int. J. Syst. Evol. Microbiol.">
        <title>The Global Catalogue of Microorganisms (GCM) 10K type strain sequencing project: providing services to taxonomists for standard genome sequencing and annotation.</title>
        <authorList>
            <consortium name="The Broad Institute Genomics Platform"/>
            <consortium name="The Broad Institute Genome Sequencing Center for Infectious Disease"/>
            <person name="Wu L."/>
            <person name="Ma J."/>
        </authorList>
    </citation>
    <scope>NUCLEOTIDE SEQUENCE [LARGE SCALE GENOMIC DNA]</scope>
    <source>
        <strain evidence="5">JCM 15608</strain>
    </source>
</reference>
<feature type="compositionally biased region" description="Polar residues" evidence="1">
    <location>
        <begin position="29"/>
        <end position="38"/>
    </location>
</feature>
<proteinExistence type="predicted"/>
<dbReference type="Proteomes" id="UP001500021">
    <property type="component" value="Unassembled WGS sequence"/>
</dbReference>
<dbReference type="Pfam" id="PF03703">
    <property type="entry name" value="bPH_2"/>
    <property type="match status" value="2"/>
</dbReference>
<protein>
    <recommendedName>
        <fullName evidence="3">YdbS-like PH domain-containing protein</fullName>
    </recommendedName>
</protein>
<feature type="compositionally biased region" description="Basic and acidic residues" evidence="1">
    <location>
        <begin position="13"/>
        <end position="28"/>
    </location>
</feature>
<organism evidence="4 5">
    <name type="scientific">Colwellia asteriadis</name>
    <dbReference type="NCBI Taxonomy" id="517723"/>
    <lineage>
        <taxon>Bacteria</taxon>
        <taxon>Pseudomonadati</taxon>
        <taxon>Pseudomonadota</taxon>
        <taxon>Gammaproteobacteria</taxon>
        <taxon>Alteromonadales</taxon>
        <taxon>Colwelliaceae</taxon>
        <taxon>Colwellia</taxon>
    </lineage>
</organism>
<dbReference type="PANTHER" id="PTHR34473:SF2">
    <property type="entry name" value="UPF0699 TRANSMEMBRANE PROTEIN YDBT"/>
    <property type="match status" value="1"/>
</dbReference>
<feature type="transmembrane region" description="Helical" evidence="2">
    <location>
        <begin position="50"/>
        <end position="75"/>
    </location>
</feature>
<keyword evidence="2" id="KW-0472">Membrane</keyword>
<feature type="transmembrane region" description="Helical" evidence="2">
    <location>
        <begin position="288"/>
        <end position="318"/>
    </location>
</feature>
<dbReference type="InterPro" id="IPR005182">
    <property type="entry name" value="YdbS-like_PH"/>
</dbReference>
<dbReference type="EMBL" id="BAAAFA010000009">
    <property type="protein sequence ID" value="GAA0821033.1"/>
    <property type="molecule type" value="Genomic_DNA"/>
</dbReference>
<name>A0ABP3WIR7_9GAMM</name>
<accession>A0ABP3WIR7</accession>
<comment type="caution">
    <text evidence="4">The sequence shown here is derived from an EMBL/GenBank/DDBJ whole genome shotgun (WGS) entry which is preliminary data.</text>
</comment>
<feature type="transmembrane region" description="Helical" evidence="2">
    <location>
        <begin position="87"/>
        <end position="109"/>
    </location>
</feature>
<keyword evidence="2" id="KW-1133">Transmembrane helix</keyword>
<feature type="transmembrane region" description="Helical" evidence="2">
    <location>
        <begin position="513"/>
        <end position="531"/>
    </location>
</feature>
<evidence type="ECO:0000256" key="1">
    <source>
        <dbReference type="SAM" id="MobiDB-lite"/>
    </source>
</evidence>
<feature type="transmembrane region" description="Helical" evidence="2">
    <location>
        <begin position="447"/>
        <end position="467"/>
    </location>
</feature>
<feature type="domain" description="YdbS-like PH" evidence="3">
    <location>
        <begin position="466"/>
        <end position="540"/>
    </location>
</feature>
<evidence type="ECO:0000256" key="2">
    <source>
        <dbReference type="SAM" id="Phobius"/>
    </source>
</evidence>
<evidence type="ECO:0000259" key="3">
    <source>
        <dbReference type="Pfam" id="PF03703"/>
    </source>
</evidence>
<feature type="domain" description="YdbS-like PH" evidence="3">
    <location>
        <begin position="109"/>
        <end position="186"/>
    </location>
</feature>